<dbReference type="EMBL" id="CP043869">
    <property type="protein sequence ID" value="QEQ96634.1"/>
    <property type="molecule type" value="Genomic_DNA"/>
</dbReference>
<dbReference type="KEGG" id="ncu:F0U83_07865"/>
<dbReference type="PROSITE" id="PS50109">
    <property type="entry name" value="HIS_KIN"/>
    <property type="match status" value="1"/>
</dbReference>
<keyword evidence="7" id="KW-1185">Reference proteome</keyword>
<dbReference type="Gene3D" id="3.30.565.10">
    <property type="entry name" value="Histidine kinase-like ATPase, C-terminal domain"/>
    <property type="match status" value="1"/>
</dbReference>
<dbReference type="AlphaFoldDB" id="A0A5P1RAF5"/>
<dbReference type="InterPro" id="IPR003594">
    <property type="entry name" value="HATPase_dom"/>
</dbReference>
<dbReference type="Pfam" id="PF02518">
    <property type="entry name" value="HATPase_c"/>
    <property type="match status" value="1"/>
</dbReference>
<keyword evidence="6" id="KW-0808">Transferase</keyword>
<evidence type="ECO:0000313" key="6">
    <source>
        <dbReference type="EMBL" id="QEQ96634.1"/>
    </source>
</evidence>
<dbReference type="InterPro" id="IPR036890">
    <property type="entry name" value="HATPase_C_sf"/>
</dbReference>
<proteinExistence type="predicted"/>
<feature type="transmembrane region" description="Helical" evidence="4">
    <location>
        <begin position="224"/>
        <end position="242"/>
    </location>
</feature>
<keyword evidence="4" id="KW-1133">Transmembrane helix</keyword>
<dbReference type="PRINTS" id="PR00344">
    <property type="entry name" value="BCTRLSENSOR"/>
</dbReference>
<comment type="catalytic activity">
    <reaction evidence="1">
        <text>ATP + protein L-histidine = ADP + protein N-phospho-L-histidine.</text>
        <dbReference type="EC" id="2.7.13.3"/>
    </reaction>
</comment>
<evidence type="ECO:0000256" key="4">
    <source>
        <dbReference type="SAM" id="Phobius"/>
    </source>
</evidence>
<sequence length="538" mass="60810">MSALYVNSLIINNKFFVSKVLNIVLAIAVLLSVSFVLLSFTSSHELERAEAKRIHAVQLGIELKESSDDLTSMARSYVVTGDKKFKEYFEYISEIRNGELAMPLNYGQGYWDLAVVSGHQPEKKHINTQSLREKIEALSLKEKENALMATAEDNSNELIAMEAEAFRLFELGDRQSAIGMLYSQKYFTEKSRIMGPIKDFIDTINQRMDDELAGIRKKHNAQVYIAYASLIALLVITFLRMYSDYLIKKEQINTLELNVNAKEDEINSKNKELYNAYETLEMSQARLLELEKIKLMGELIPGVAHEINTPVGVAVTLSTTQIDILNEFRYNFEENKLTRLQFTSMVDDLSSCSNSILKSMRKINKLISQFKSLSMNNQIDNLERVSINALVDDVFMLIKNEEVSDRVNLHNETSEGYYIETYPYLLSLVIFNVVLNAEKHAFKGSESGDINVKVEAGENTITIFVEDNGSGMEQDVVERVFSPFFSTVKNEGATGLGLCIAQNIVTHKLCGKIHCRSELGKGSTFDIELPYLLPSNES</sequence>
<dbReference type="Proteomes" id="UP000324760">
    <property type="component" value="Chromosome"/>
</dbReference>
<keyword evidence="3" id="KW-0175">Coiled coil</keyword>
<keyword evidence="4" id="KW-0812">Transmembrane</keyword>
<feature type="transmembrane region" description="Helical" evidence="4">
    <location>
        <begin position="20"/>
        <end position="40"/>
    </location>
</feature>
<reference evidence="6 7" key="1">
    <citation type="journal article" date="2019" name="Biochem. Eng. J.">
        <title>Metabolic engineering of the marine bacteria Neptunomonas concharum for the production of acetoin and meso-2,3-butanediol from acetate.</title>
        <authorList>
            <person name="Li W."/>
            <person name="Pu N."/>
            <person name="Liu C.-X."/>
            <person name="Yuan Q.-P."/>
            <person name="Li Z.-J."/>
        </authorList>
    </citation>
    <scope>NUCLEOTIDE SEQUENCE [LARGE SCALE GENOMIC DNA]</scope>
    <source>
        <strain evidence="6 7">JCM17730</strain>
    </source>
</reference>
<dbReference type="SUPFAM" id="SSF55874">
    <property type="entry name" value="ATPase domain of HSP90 chaperone/DNA topoisomerase II/histidine kinase"/>
    <property type="match status" value="1"/>
</dbReference>
<dbReference type="InterPro" id="IPR005467">
    <property type="entry name" value="His_kinase_dom"/>
</dbReference>
<name>A0A5P1RAF5_9GAMM</name>
<dbReference type="PANTHER" id="PTHR43065">
    <property type="entry name" value="SENSOR HISTIDINE KINASE"/>
    <property type="match status" value="1"/>
</dbReference>
<keyword evidence="4" id="KW-0472">Membrane</keyword>
<dbReference type="OrthoDB" id="1931120at2"/>
<dbReference type="SMART" id="SM00387">
    <property type="entry name" value="HATPase_c"/>
    <property type="match status" value="1"/>
</dbReference>
<dbReference type="GO" id="GO:0004673">
    <property type="term" value="F:protein histidine kinase activity"/>
    <property type="evidence" value="ECO:0007669"/>
    <property type="project" value="UniProtKB-EC"/>
</dbReference>
<protein>
    <recommendedName>
        <fullName evidence="2">histidine kinase</fullName>
        <ecNumber evidence="2">2.7.13.3</ecNumber>
    </recommendedName>
</protein>
<evidence type="ECO:0000256" key="3">
    <source>
        <dbReference type="SAM" id="Coils"/>
    </source>
</evidence>
<dbReference type="InterPro" id="IPR004358">
    <property type="entry name" value="Sig_transdc_His_kin-like_C"/>
</dbReference>
<organism evidence="6 7">
    <name type="scientific">Neptunomonas concharum</name>
    <dbReference type="NCBI Taxonomy" id="1031538"/>
    <lineage>
        <taxon>Bacteria</taxon>
        <taxon>Pseudomonadati</taxon>
        <taxon>Pseudomonadota</taxon>
        <taxon>Gammaproteobacteria</taxon>
        <taxon>Oceanospirillales</taxon>
        <taxon>Oceanospirillaceae</taxon>
        <taxon>Neptunomonas</taxon>
    </lineage>
</organism>
<accession>A0A5P1RAF5</accession>
<dbReference type="EC" id="2.7.13.3" evidence="2"/>
<evidence type="ECO:0000256" key="2">
    <source>
        <dbReference type="ARBA" id="ARBA00012438"/>
    </source>
</evidence>
<keyword evidence="6" id="KW-0418">Kinase</keyword>
<evidence type="ECO:0000313" key="7">
    <source>
        <dbReference type="Proteomes" id="UP000324760"/>
    </source>
</evidence>
<evidence type="ECO:0000259" key="5">
    <source>
        <dbReference type="PROSITE" id="PS50109"/>
    </source>
</evidence>
<evidence type="ECO:0000256" key="1">
    <source>
        <dbReference type="ARBA" id="ARBA00000085"/>
    </source>
</evidence>
<feature type="domain" description="Histidine kinase" evidence="5">
    <location>
        <begin position="302"/>
        <end position="533"/>
    </location>
</feature>
<dbReference type="RefSeq" id="WP_138987245.1">
    <property type="nucleotide sequence ID" value="NZ_CP043869.1"/>
</dbReference>
<gene>
    <name evidence="6" type="ORF">F0U83_07865</name>
</gene>
<dbReference type="Gene3D" id="1.10.287.130">
    <property type="match status" value="1"/>
</dbReference>
<feature type="coiled-coil region" evidence="3">
    <location>
        <begin position="245"/>
        <end position="272"/>
    </location>
</feature>